<name>A0A8X6L884_TRICU</name>
<comment type="caution">
    <text evidence="1">The sequence shown here is derived from an EMBL/GenBank/DDBJ whole genome shotgun (WGS) entry which is preliminary data.</text>
</comment>
<dbReference type="EMBL" id="BMAO01015208">
    <property type="protein sequence ID" value="GFR00115.1"/>
    <property type="molecule type" value="Genomic_DNA"/>
</dbReference>
<keyword evidence="2" id="KW-1185">Reference proteome</keyword>
<accession>A0A8X6L884</accession>
<dbReference type="Proteomes" id="UP000887116">
    <property type="component" value="Unassembled WGS sequence"/>
</dbReference>
<proteinExistence type="predicted"/>
<dbReference type="AlphaFoldDB" id="A0A8X6L884"/>
<evidence type="ECO:0000313" key="1">
    <source>
        <dbReference type="EMBL" id="GFR00115.1"/>
    </source>
</evidence>
<evidence type="ECO:0000313" key="2">
    <source>
        <dbReference type="Proteomes" id="UP000887116"/>
    </source>
</evidence>
<gene>
    <name evidence="1" type="ORF">TNCT_1991</name>
</gene>
<reference evidence="1" key="1">
    <citation type="submission" date="2020-07" db="EMBL/GenBank/DDBJ databases">
        <title>Multicomponent nature underlies the extraordinary mechanical properties of spider dragline silk.</title>
        <authorList>
            <person name="Kono N."/>
            <person name="Nakamura H."/>
            <person name="Mori M."/>
            <person name="Yoshida Y."/>
            <person name="Ohtoshi R."/>
            <person name="Malay A.D."/>
            <person name="Moran D.A.P."/>
            <person name="Tomita M."/>
            <person name="Numata K."/>
            <person name="Arakawa K."/>
        </authorList>
    </citation>
    <scope>NUCLEOTIDE SEQUENCE</scope>
</reference>
<organism evidence="1 2">
    <name type="scientific">Trichonephila clavata</name>
    <name type="common">Joro spider</name>
    <name type="synonym">Nephila clavata</name>
    <dbReference type="NCBI Taxonomy" id="2740835"/>
    <lineage>
        <taxon>Eukaryota</taxon>
        <taxon>Metazoa</taxon>
        <taxon>Ecdysozoa</taxon>
        <taxon>Arthropoda</taxon>
        <taxon>Chelicerata</taxon>
        <taxon>Arachnida</taxon>
        <taxon>Araneae</taxon>
        <taxon>Araneomorphae</taxon>
        <taxon>Entelegynae</taxon>
        <taxon>Araneoidea</taxon>
        <taxon>Nephilidae</taxon>
        <taxon>Trichonephila</taxon>
    </lineage>
</organism>
<protein>
    <submittedName>
        <fullName evidence="1">Uncharacterized protein</fullName>
    </submittedName>
</protein>
<sequence>MMQRKVVIFSDSKSAFEAICNGDTNLTQGNILLTKFLTKYTPVDSCPPVHWGNDCADVLAKEARDLDPPSTITSEDANELTKSKISNQLSQSSIALKICRLQ</sequence>